<dbReference type="Proteomes" id="UP000789901">
    <property type="component" value="Unassembled WGS sequence"/>
</dbReference>
<evidence type="ECO:0000313" key="1">
    <source>
        <dbReference type="EMBL" id="CAG8819424.1"/>
    </source>
</evidence>
<feature type="non-terminal residue" evidence="1">
    <location>
        <position position="1"/>
    </location>
</feature>
<evidence type="ECO:0000313" key="2">
    <source>
        <dbReference type="Proteomes" id="UP000789901"/>
    </source>
</evidence>
<proteinExistence type="predicted"/>
<gene>
    <name evidence="1" type="ORF">GMARGA_LOCUS27304</name>
</gene>
<sequence>RLGTAIKKLPENDYCTFHRQAIAIYNRRFAEFDDDAYILCFFLHSGYTGKTQKKRRMLMSQLRSYRCRAVPFDIPFADNESPTDYICQLANKLFSVTPHAAGCERIWSTLGAYNDDDELYEALSNMNLGDYNNYDEEEQSTSDKVQDDEFLEEEMLKIKELLNIDIADFMNDLGEIVFTANFESFEEEDGNIQNNDVESNVDENN</sequence>
<organism evidence="1 2">
    <name type="scientific">Gigaspora margarita</name>
    <dbReference type="NCBI Taxonomy" id="4874"/>
    <lineage>
        <taxon>Eukaryota</taxon>
        <taxon>Fungi</taxon>
        <taxon>Fungi incertae sedis</taxon>
        <taxon>Mucoromycota</taxon>
        <taxon>Glomeromycotina</taxon>
        <taxon>Glomeromycetes</taxon>
        <taxon>Diversisporales</taxon>
        <taxon>Gigasporaceae</taxon>
        <taxon>Gigaspora</taxon>
    </lineage>
</organism>
<reference evidence="1 2" key="1">
    <citation type="submission" date="2021-06" db="EMBL/GenBank/DDBJ databases">
        <authorList>
            <person name="Kallberg Y."/>
            <person name="Tangrot J."/>
            <person name="Rosling A."/>
        </authorList>
    </citation>
    <scope>NUCLEOTIDE SEQUENCE [LARGE SCALE GENOMIC DNA]</scope>
    <source>
        <strain evidence="1 2">120-4 pot B 10/14</strain>
    </source>
</reference>
<keyword evidence="2" id="KW-1185">Reference proteome</keyword>
<accession>A0ABN7W8C9</accession>
<protein>
    <submittedName>
        <fullName evidence="1">32776_t:CDS:1</fullName>
    </submittedName>
</protein>
<name>A0ABN7W8C9_GIGMA</name>
<comment type="caution">
    <text evidence="1">The sequence shown here is derived from an EMBL/GenBank/DDBJ whole genome shotgun (WGS) entry which is preliminary data.</text>
</comment>
<dbReference type="EMBL" id="CAJVQB010033204">
    <property type="protein sequence ID" value="CAG8819424.1"/>
    <property type="molecule type" value="Genomic_DNA"/>
</dbReference>